<comment type="caution">
    <text evidence="1">The sequence shown here is derived from an EMBL/GenBank/DDBJ whole genome shotgun (WGS) entry which is preliminary data.</text>
</comment>
<dbReference type="RefSeq" id="WP_380900752.1">
    <property type="nucleotide sequence ID" value="NZ_JBHUEG010000007.1"/>
</dbReference>
<dbReference type="Gene3D" id="2.60.40.2340">
    <property type="match status" value="1"/>
</dbReference>
<reference evidence="2" key="1">
    <citation type="journal article" date="2019" name="Int. J. Syst. Evol. Microbiol.">
        <title>The Global Catalogue of Microorganisms (GCM) 10K type strain sequencing project: providing services to taxonomists for standard genome sequencing and annotation.</title>
        <authorList>
            <consortium name="The Broad Institute Genomics Platform"/>
            <consortium name="The Broad Institute Genome Sequencing Center for Infectious Disease"/>
            <person name="Wu L."/>
            <person name="Ma J."/>
        </authorList>
    </citation>
    <scope>NUCLEOTIDE SEQUENCE [LARGE SCALE GENOMIC DNA]</scope>
    <source>
        <strain evidence="2">KCTC 42662</strain>
    </source>
</reference>
<sequence>MQLHRTLIKTGLLYALFFTMYSCTKTEDLPPLSEDRVVEYKIVNLPNDEVIYGAIDNEANEITVYLPFYYGLLVIDPEIKLSTGAALRDPIVPINTTSTTTTYTVRAANGSVRTYTLHIILQSTESLQVTWPEGTFPANLSPQRYLPAITGNFAHTNPQIVEVTLINQQTNQRYPLKATSLTPVQDYYSLRTDRIPAEVTKGSYKIEIKNLGHTATMEEPFEIAYEQPDVYFTPSLITMKKTDEWEIVPYSTVFLGLEKVTATVKGQDYELPIKSWNRTQMKITFPADFPTGPLSDVSVHFDFKEWQRVTLIAQLNITES</sequence>
<dbReference type="PROSITE" id="PS51257">
    <property type="entry name" value="PROKAR_LIPOPROTEIN"/>
    <property type="match status" value="1"/>
</dbReference>
<evidence type="ECO:0008006" key="3">
    <source>
        <dbReference type="Google" id="ProtNLM"/>
    </source>
</evidence>
<keyword evidence="2" id="KW-1185">Reference proteome</keyword>
<name>A0ABW5KFQ3_9SPHI</name>
<accession>A0ABW5KFQ3</accession>
<dbReference type="EMBL" id="JBHULR010000003">
    <property type="protein sequence ID" value="MFD2546700.1"/>
    <property type="molecule type" value="Genomic_DNA"/>
</dbReference>
<dbReference type="Proteomes" id="UP001597545">
    <property type="component" value="Unassembled WGS sequence"/>
</dbReference>
<evidence type="ECO:0000313" key="1">
    <source>
        <dbReference type="EMBL" id="MFD2546700.1"/>
    </source>
</evidence>
<evidence type="ECO:0000313" key="2">
    <source>
        <dbReference type="Proteomes" id="UP001597545"/>
    </source>
</evidence>
<proteinExistence type="predicted"/>
<protein>
    <recommendedName>
        <fullName evidence="3">DUF5018 domain-containing protein</fullName>
    </recommendedName>
</protein>
<organism evidence="1 2">
    <name type="scientific">Sphingobacterium suaedae</name>
    <dbReference type="NCBI Taxonomy" id="1686402"/>
    <lineage>
        <taxon>Bacteria</taxon>
        <taxon>Pseudomonadati</taxon>
        <taxon>Bacteroidota</taxon>
        <taxon>Sphingobacteriia</taxon>
        <taxon>Sphingobacteriales</taxon>
        <taxon>Sphingobacteriaceae</taxon>
        <taxon>Sphingobacterium</taxon>
    </lineage>
</organism>
<gene>
    <name evidence="1" type="ORF">ACFSR5_03460</name>
</gene>